<feature type="compositionally biased region" description="Basic and acidic residues" evidence="1">
    <location>
        <begin position="42"/>
        <end position="53"/>
    </location>
</feature>
<feature type="region of interest" description="Disordered" evidence="1">
    <location>
        <begin position="206"/>
        <end position="227"/>
    </location>
</feature>
<feature type="region of interest" description="Disordered" evidence="1">
    <location>
        <begin position="1"/>
        <end position="79"/>
    </location>
</feature>
<evidence type="ECO:0000313" key="2">
    <source>
        <dbReference type="EMBL" id="CAK0823630.1"/>
    </source>
</evidence>
<name>A0ABN9RYL1_9DINO</name>
<feature type="compositionally biased region" description="Low complexity" evidence="1">
    <location>
        <begin position="1"/>
        <end position="14"/>
    </location>
</feature>
<protein>
    <submittedName>
        <fullName evidence="2">Uncharacterized protein</fullName>
    </submittedName>
</protein>
<keyword evidence="3" id="KW-1185">Reference proteome</keyword>
<accession>A0ABN9RYL1</accession>
<evidence type="ECO:0000313" key="3">
    <source>
        <dbReference type="Proteomes" id="UP001189429"/>
    </source>
</evidence>
<dbReference type="Proteomes" id="UP001189429">
    <property type="component" value="Unassembled WGS sequence"/>
</dbReference>
<proteinExistence type="predicted"/>
<feature type="compositionally biased region" description="Gly residues" evidence="1">
    <location>
        <begin position="102"/>
        <end position="114"/>
    </location>
</feature>
<comment type="caution">
    <text evidence="2">The sequence shown here is derived from an EMBL/GenBank/DDBJ whole genome shotgun (WGS) entry which is preliminary data.</text>
</comment>
<feature type="non-terminal residue" evidence="2">
    <location>
        <position position="1"/>
    </location>
</feature>
<dbReference type="EMBL" id="CAUYUJ010008336">
    <property type="protein sequence ID" value="CAK0823630.1"/>
    <property type="molecule type" value="Genomic_DNA"/>
</dbReference>
<evidence type="ECO:0000256" key="1">
    <source>
        <dbReference type="SAM" id="MobiDB-lite"/>
    </source>
</evidence>
<feature type="region of interest" description="Disordered" evidence="1">
    <location>
        <begin position="100"/>
        <end position="141"/>
    </location>
</feature>
<gene>
    <name evidence="2" type="ORF">PCOR1329_LOCUS24273</name>
</gene>
<reference evidence="2" key="1">
    <citation type="submission" date="2023-10" db="EMBL/GenBank/DDBJ databases">
        <authorList>
            <person name="Chen Y."/>
            <person name="Shah S."/>
            <person name="Dougan E. K."/>
            <person name="Thang M."/>
            <person name="Chan C."/>
        </authorList>
    </citation>
    <scope>NUCLEOTIDE SEQUENCE [LARGE SCALE GENOMIC DNA]</scope>
</reference>
<sequence>LRAAAAGCSPPCGARRLHEAPGAGGRELGAQVRAGGQHRVRRQEARLAERGDPGAHCARAGLPAGDRKSVGVAQGPPRRRRLPAGRVLLLRPAVLLRPLCGEGQGEGQEGGSGPGVRRQACDSVPAPRRGERGPGPPPPQLPCLGGLVARSQPRRLAASCRVGGRVRRRGRLPARRRGGARPWDRWIQPAEVAVPGARRVREVARRGGARASRVSGWQHAAPPRLGR</sequence>
<organism evidence="2 3">
    <name type="scientific">Prorocentrum cordatum</name>
    <dbReference type="NCBI Taxonomy" id="2364126"/>
    <lineage>
        <taxon>Eukaryota</taxon>
        <taxon>Sar</taxon>
        <taxon>Alveolata</taxon>
        <taxon>Dinophyceae</taxon>
        <taxon>Prorocentrales</taxon>
        <taxon>Prorocentraceae</taxon>
        <taxon>Prorocentrum</taxon>
    </lineage>
</organism>